<dbReference type="Pfam" id="PF17132">
    <property type="entry name" value="Glyco_hydro_106"/>
    <property type="match status" value="2"/>
</dbReference>
<evidence type="ECO:0000313" key="5">
    <source>
        <dbReference type="EMBL" id="MCW3807043.1"/>
    </source>
</evidence>
<dbReference type="InterPro" id="IPR054593">
    <property type="entry name" value="Beta-mannosidase-like_N2"/>
</dbReference>
<sequence>MKGLKFKIIRGFIVALCMVCAATTLYSQNNGIAKSLETSFINPDYSYGPWVVWHWTSANQTKEGITSNLEGMAEAGIAGATLFSFPSGGMGSGGGTKIDNPAEPLTPEWFELIDYAVKEANRLGIKLAIQISAGWATAGGDWITPDLSQQQIVWSEKVIEGGKQLTGKLEQPKRTGGTHEVIGIPEKHPESWDKYYHDLNVLAYKMPDDWGETNISKNAKVTTNLPISDISKLLDSENTNVVLKTEAQGYIQFEFENPFLLRSIRINSGGTLNIPAHTMEVQKSNDGKVFTKVGNLDVMLSGHQTQMSELTHTIQQSKAKYFRLVYHPAPPVNYDEHMVGASFTSGGFGPKRKGDPIGFANLKEMTDPISLASVTLSSTAIVHHWQGKTALTWGKSRRVTNEDLPREACIPLDGIIDLTDKMDAEGNIYWEAPKGKWKIMRFGYTTMARTNGSGAGQGLEPDKFRKEGAQIAFKGYYERILDYVGKDLSDSVVTMLNIDSWECGSQNWSPIFKEEFKKRRGYDLTKYLPLMAGIPIEDANVTESFLFDVRRTIADLISDNFFGELQRLAHEKGDVVNTEVTNPTMTSDGLLVYKNVDETSSEFWCDKWNCWKPCDIRDAVSGAHIYGKKIVIAEAFTGGRNWKEDPYGLKALGDMHYVDGINRMMIHLWAGQPYLDKKPGFTGAAGLYFNENTPWIKPGREWIDYLRRAQVMLQNGISNCDALYFIGEDVPCRALLPSNYGSYFVMNPALPEGYKYDSVNQDALLNLATVKDGRIVLPSGVSYRVLVLHPDRKITLKLAKKIKELIASGAQVVGAKPLGSISLESGTEAQREIKEIVDEVWGDLDGVNRTERTYGAGRVFWGLPMDKVLSVIGVEPDLIYINQKESLTGQPFKATAYQPAGVDATSYGPDRKGWGLMWNHRSTEDCDFYFLSNQEQKNISTEISVRQTGKIPELWHPDSGLIEDVAVWREEKGRTIIPYTFDPSGSVFLVFRKSSESVEHLVNFSGQKGTSGLKIDMNADGSGYEKWCSENGVWSMETNKGKSVTVKSKAVPEPKNIDGEWDVTFPLLTGEVRKVKMKSGSWTDSEDDEIKHFSGTATYSKEFELDKKQFNKKKRLFLDLGKVANLAKITINGTDIGVVWKPPYKIEITNVVKQGKNTIKIEVSNTWYNRLVYDAGLPKSKRQTWLGTGILNGGVKKKSELIPAGLLEPVRINTWVKVK</sequence>
<dbReference type="InterPro" id="IPR008979">
    <property type="entry name" value="Galactose-bd-like_sf"/>
</dbReference>
<keyword evidence="6" id="KW-1185">Reference proteome</keyword>
<dbReference type="RefSeq" id="WP_301201061.1">
    <property type="nucleotide sequence ID" value="NZ_JAPDPI010000036.1"/>
</dbReference>
<dbReference type="PANTHER" id="PTHR43817">
    <property type="entry name" value="GLYCOSYL HYDROLASE"/>
    <property type="match status" value="1"/>
</dbReference>
<evidence type="ECO:0000256" key="1">
    <source>
        <dbReference type="ARBA" id="ARBA00022729"/>
    </source>
</evidence>
<evidence type="ECO:0000256" key="3">
    <source>
        <dbReference type="SAM" id="SignalP"/>
    </source>
</evidence>
<reference evidence="5" key="1">
    <citation type="submission" date="2022-10" db="EMBL/GenBank/DDBJ databases">
        <authorList>
            <person name="Yu W.X."/>
        </authorList>
    </citation>
    <scope>NUCLEOTIDE SEQUENCE</scope>
    <source>
        <strain evidence="5">D04</strain>
    </source>
</reference>
<dbReference type="PANTHER" id="PTHR43817:SF1">
    <property type="entry name" value="HYDROLASE, FAMILY 43, PUTATIVE (AFU_ORTHOLOGUE AFUA_3G01660)-RELATED"/>
    <property type="match status" value="1"/>
</dbReference>
<dbReference type="SUPFAM" id="SSF49785">
    <property type="entry name" value="Galactose-binding domain-like"/>
    <property type="match status" value="1"/>
</dbReference>
<keyword evidence="1 3" id="KW-0732">Signal</keyword>
<feature type="signal peptide" evidence="3">
    <location>
        <begin position="1"/>
        <end position="27"/>
    </location>
</feature>
<gene>
    <name evidence="5" type="ORF">OM074_15505</name>
</gene>
<keyword evidence="2 5" id="KW-0378">Hydrolase</keyword>
<feature type="domain" description="Beta-mannosidase-like galactose-binding" evidence="4">
    <location>
        <begin position="1096"/>
        <end position="1169"/>
    </location>
</feature>
<evidence type="ECO:0000259" key="4">
    <source>
        <dbReference type="Pfam" id="PF22666"/>
    </source>
</evidence>
<dbReference type="AlphaFoldDB" id="A0AAE3MFS5"/>
<organism evidence="5 6">
    <name type="scientific">Plebeiibacterium marinum</name>
    <dbReference type="NCBI Taxonomy" id="2992111"/>
    <lineage>
        <taxon>Bacteria</taxon>
        <taxon>Pseudomonadati</taxon>
        <taxon>Bacteroidota</taxon>
        <taxon>Bacteroidia</taxon>
        <taxon>Marinilabiliales</taxon>
        <taxon>Marinilabiliaceae</taxon>
        <taxon>Plebeiibacterium</taxon>
    </lineage>
</organism>
<protein>
    <submittedName>
        <fullName evidence="5">Glycosyl hydrolase</fullName>
    </submittedName>
</protein>
<feature type="chain" id="PRO_5042274999" evidence="3">
    <location>
        <begin position="28"/>
        <end position="1219"/>
    </location>
</feature>
<accession>A0AAE3MFS5</accession>
<dbReference type="GO" id="GO:0004553">
    <property type="term" value="F:hydrolase activity, hydrolyzing O-glycosyl compounds"/>
    <property type="evidence" value="ECO:0007669"/>
    <property type="project" value="UniProtKB-ARBA"/>
</dbReference>
<dbReference type="Gene3D" id="2.60.120.260">
    <property type="entry name" value="Galactose-binding domain-like"/>
    <property type="match status" value="2"/>
</dbReference>
<name>A0AAE3MFS5_9BACT</name>
<proteinExistence type="predicted"/>
<dbReference type="EMBL" id="JAPDPI010000036">
    <property type="protein sequence ID" value="MCW3807043.1"/>
    <property type="molecule type" value="Genomic_DNA"/>
</dbReference>
<evidence type="ECO:0000313" key="6">
    <source>
        <dbReference type="Proteomes" id="UP001207408"/>
    </source>
</evidence>
<evidence type="ECO:0000256" key="2">
    <source>
        <dbReference type="ARBA" id="ARBA00022801"/>
    </source>
</evidence>
<comment type="caution">
    <text evidence="5">The sequence shown here is derived from an EMBL/GenBank/DDBJ whole genome shotgun (WGS) entry which is preliminary data.</text>
</comment>
<dbReference type="NCBIfam" id="NF045579">
    <property type="entry name" value="rhamnoside_JR"/>
    <property type="match status" value="1"/>
</dbReference>
<dbReference type="Pfam" id="PF22666">
    <property type="entry name" value="Glyco_hydro_2_N2"/>
    <property type="match status" value="1"/>
</dbReference>
<dbReference type="Proteomes" id="UP001207408">
    <property type="component" value="Unassembled WGS sequence"/>
</dbReference>